<feature type="transmembrane region" description="Helical" evidence="1">
    <location>
        <begin position="162"/>
        <end position="179"/>
    </location>
</feature>
<keyword evidence="1" id="KW-1133">Transmembrane helix</keyword>
<keyword evidence="1" id="KW-0472">Membrane</keyword>
<reference evidence="2 3" key="1">
    <citation type="submission" date="2014-04" db="EMBL/GenBank/DDBJ databases">
        <title>Evolutionary Origins and Diversification of the Mycorrhizal Mutualists.</title>
        <authorList>
            <consortium name="DOE Joint Genome Institute"/>
            <consortium name="Mycorrhizal Genomics Consortium"/>
            <person name="Kohler A."/>
            <person name="Kuo A."/>
            <person name="Nagy L.G."/>
            <person name="Floudas D."/>
            <person name="Copeland A."/>
            <person name="Barry K.W."/>
            <person name="Cichocki N."/>
            <person name="Veneault-Fourrey C."/>
            <person name="LaButti K."/>
            <person name="Lindquist E.A."/>
            <person name="Lipzen A."/>
            <person name="Lundell T."/>
            <person name="Morin E."/>
            <person name="Murat C."/>
            <person name="Riley R."/>
            <person name="Ohm R."/>
            <person name="Sun H."/>
            <person name="Tunlid A."/>
            <person name="Henrissat B."/>
            <person name="Grigoriev I.V."/>
            <person name="Hibbett D.S."/>
            <person name="Martin F."/>
        </authorList>
    </citation>
    <scope>NUCLEOTIDE SEQUENCE [LARGE SCALE GENOMIC DNA]</scope>
    <source>
        <strain evidence="2 3">FD-317 M1</strain>
    </source>
</reference>
<sequence>MIVRRRIPFKFGQASDEDATILDDQEQEALIEDLRNENTKSNKQSIVMMQILCLLSSVLHLIYLVDPTDDPLLILFPQHSKSSMDDTIPLPHPFTLVSLALHVNLLLLLDSISIRNVLLRIGIGLDDNADFRLYTLSPTLSYTLAFVAPAVCLFLRRSWWTVAWWSITALITFAVHSVLESIASGNEHITSLEAMRYTAPGA</sequence>
<evidence type="ECO:0000256" key="1">
    <source>
        <dbReference type="SAM" id="Phobius"/>
    </source>
</evidence>
<name>A0A0D0BCD0_9AGAR</name>
<gene>
    <name evidence="2" type="ORF">GYMLUDRAFT_50148</name>
</gene>
<keyword evidence="1" id="KW-0812">Transmembrane</keyword>
<protein>
    <submittedName>
        <fullName evidence="2">Uncharacterized protein</fullName>
    </submittedName>
</protein>
<keyword evidence="3" id="KW-1185">Reference proteome</keyword>
<evidence type="ECO:0000313" key="3">
    <source>
        <dbReference type="Proteomes" id="UP000053593"/>
    </source>
</evidence>
<feature type="transmembrane region" description="Helical" evidence="1">
    <location>
        <begin position="133"/>
        <end position="156"/>
    </location>
</feature>
<dbReference type="EMBL" id="KN834849">
    <property type="protein sequence ID" value="KIK52076.1"/>
    <property type="molecule type" value="Genomic_DNA"/>
</dbReference>
<dbReference type="AlphaFoldDB" id="A0A0D0BCD0"/>
<dbReference type="OrthoDB" id="3358048at2759"/>
<evidence type="ECO:0000313" key="2">
    <source>
        <dbReference type="EMBL" id="KIK52076.1"/>
    </source>
</evidence>
<accession>A0A0D0BCD0</accession>
<feature type="transmembrane region" description="Helical" evidence="1">
    <location>
        <begin position="45"/>
        <end position="65"/>
    </location>
</feature>
<proteinExistence type="predicted"/>
<dbReference type="HOGENOM" id="CLU_097226_0_0_1"/>
<dbReference type="Proteomes" id="UP000053593">
    <property type="component" value="Unassembled WGS sequence"/>
</dbReference>
<organism evidence="2 3">
    <name type="scientific">Collybiopsis luxurians FD-317 M1</name>
    <dbReference type="NCBI Taxonomy" id="944289"/>
    <lineage>
        <taxon>Eukaryota</taxon>
        <taxon>Fungi</taxon>
        <taxon>Dikarya</taxon>
        <taxon>Basidiomycota</taxon>
        <taxon>Agaricomycotina</taxon>
        <taxon>Agaricomycetes</taxon>
        <taxon>Agaricomycetidae</taxon>
        <taxon>Agaricales</taxon>
        <taxon>Marasmiineae</taxon>
        <taxon>Omphalotaceae</taxon>
        <taxon>Collybiopsis</taxon>
        <taxon>Collybiopsis luxurians</taxon>
    </lineage>
</organism>